<feature type="signal peptide" evidence="5">
    <location>
        <begin position="1"/>
        <end position="26"/>
    </location>
</feature>
<proteinExistence type="inferred from homology"/>
<evidence type="ECO:0000256" key="3">
    <source>
        <dbReference type="ARBA" id="ARBA00022729"/>
    </source>
</evidence>
<evidence type="ECO:0000256" key="5">
    <source>
        <dbReference type="SAM" id="SignalP"/>
    </source>
</evidence>
<dbReference type="InterPro" id="IPR051455">
    <property type="entry name" value="Bact_solute-bind_prot3"/>
</dbReference>
<dbReference type="GO" id="GO:0006865">
    <property type="term" value="P:amino acid transport"/>
    <property type="evidence" value="ECO:0007669"/>
    <property type="project" value="TreeGrafter"/>
</dbReference>
<accession>A0A964FKJ2</accession>
<dbReference type="RefSeq" id="WP_229641901.1">
    <property type="nucleotide sequence ID" value="NZ_JADWDC010000055.1"/>
</dbReference>
<dbReference type="CDD" id="cd13692">
    <property type="entry name" value="PBP2_BztA"/>
    <property type="match status" value="1"/>
</dbReference>
<dbReference type="PROSITE" id="PS01039">
    <property type="entry name" value="SBP_BACTERIAL_3"/>
    <property type="match status" value="1"/>
</dbReference>
<dbReference type="PANTHER" id="PTHR30085">
    <property type="entry name" value="AMINO ACID ABC TRANSPORTER PERMEASE"/>
    <property type="match status" value="1"/>
</dbReference>
<dbReference type="PANTHER" id="PTHR30085:SF7">
    <property type="entry name" value="AMINO-ACID ABC TRANSPORTER-BINDING PROTEIN YHDW-RELATED"/>
    <property type="match status" value="1"/>
</dbReference>
<organism evidence="7 8">
    <name type="scientific">Waterburya agarophytonicola KI4</name>
    <dbReference type="NCBI Taxonomy" id="2874699"/>
    <lineage>
        <taxon>Bacteria</taxon>
        <taxon>Bacillati</taxon>
        <taxon>Cyanobacteriota</taxon>
        <taxon>Cyanophyceae</taxon>
        <taxon>Pleurocapsales</taxon>
        <taxon>Hyellaceae</taxon>
        <taxon>Waterburya</taxon>
        <taxon>Waterburya agarophytonicola</taxon>
    </lineage>
</organism>
<feature type="chain" id="PRO_5036809608" evidence="5">
    <location>
        <begin position="27"/>
        <end position="359"/>
    </location>
</feature>
<sequence>MLRQIAWKQKCSFLFLIATLLTSVGGCSGKITQANITTTNLSNHNSNRLDVVKQRGYLICGISGEIPGFSFVDFNSRYAGIDVDFCRAVASALFDDPEKVEFRELGTEERFSALKSGEIDLLSRNTTQTLSRDTDENLEFTPPIFYDAQGIMVHRASDIKKIADLAGKSICVAEGTTSYNNLEDYMTQEDIKYTPLVISDKESLYNSYEHNICQAITGDISQLVARKILLANPTYHRILPQRIAQEPLAPAIVHRDSQWFDVIKWVTFALIQAEELNINSTNLSTYKNSQDLEIKRFLGKDGDLGSPMGLSNDFTVRIIKHVGNYQEIYDRNIGEPFRLKRGQNALWKDGGLMYSPPFN</sequence>
<name>A0A964FKJ2_9CYAN</name>
<evidence type="ECO:0000256" key="1">
    <source>
        <dbReference type="ARBA" id="ARBA00010333"/>
    </source>
</evidence>
<dbReference type="Proteomes" id="UP000729733">
    <property type="component" value="Unassembled WGS sequence"/>
</dbReference>
<evidence type="ECO:0000259" key="6">
    <source>
        <dbReference type="SMART" id="SM00062"/>
    </source>
</evidence>
<evidence type="ECO:0000256" key="2">
    <source>
        <dbReference type="ARBA" id="ARBA00022448"/>
    </source>
</evidence>
<comment type="caution">
    <text evidence="7">The sequence shown here is derived from an EMBL/GenBank/DDBJ whole genome shotgun (WGS) entry which is preliminary data.</text>
</comment>
<dbReference type="Pfam" id="PF00497">
    <property type="entry name" value="SBP_bac_3"/>
    <property type="match status" value="1"/>
</dbReference>
<dbReference type="Gene3D" id="3.40.190.10">
    <property type="entry name" value="Periplasmic binding protein-like II"/>
    <property type="match status" value="2"/>
</dbReference>
<evidence type="ECO:0000313" key="8">
    <source>
        <dbReference type="Proteomes" id="UP000729733"/>
    </source>
</evidence>
<evidence type="ECO:0000313" key="7">
    <source>
        <dbReference type="EMBL" id="MCC0178798.1"/>
    </source>
</evidence>
<dbReference type="InterPro" id="IPR001638">
    <property type="entry name" value="Solute-binding_3/MltF_N"/>
</dbReference>
<gene>
    <name evidence="7" type="ORF">I4641_17655</name>
</gene>
<dbReference type="InterPro" id="IPR018313">
    <property type="entry name" value="SBP_3_CS"/>
</dbReference>
<reference evidence="7" key="1">
    <citation type="journal article" date="2021" name="Antonie Van Leeuwenhoek">
        <title>Draft genome and description of Waterburya agarophytonicola gen. nov. sp. nov. (Pleurocapsales, Cyanobacteria): a seaweed symbiont.</title>
        <authorList>
            <person name="Bonthond G."/>
            <person name="Shalygin S."/>
            <person name="Bayer T."/>
            <person name="Weinberger F."/>
        </authorList>
    </citation>
    <scope>NUCLEOTIDE SEQUENCE</scope>
    <source>
        <strain evidence="7">KI4</strain>
    </source>
</reference>
<feature type="domain" description="Solute-binding protein family 3/N-terminal" evidence="6">
    <location>
        <begin position="57"/>
        <end position="301"/>
    </location>
</feature>
<dbReference type="AlphaFoldDB" id="A0A964FKJ2"/>
<dbReference type="EMBL" id="JADWDC010000055">
    <property type="protein sequence ID" value="MCC0178798.1"/>
    <property type="molecule type" value="Genomic_DNA"/>
</dbReference>
<dbReference type="PROSITE" id="PS51257">
    <property type="entry name" value="PROKAR_LIPOPROTEIN"/>
    <property type="match status" value="1"/>
</dbReference>
<comment type="similarity">
    <text evidence="1 4">Belongs to the bacterial solute-binding protein 3 family.</text>
</comment>
<keyword evidence="3 5" id="KW-0732">Signal</keyword>
<keyword evidence="2" id="KW-0813">Transport</keyword>
<keyword evidence="8" id="KW-1185">Reference proteome</keyword>
<protein>
    <submittedName>
        <fullName evidence="7">Amino acid ABC transporter substrate-binding protein</fullName>
    </submittedName>
</protein>
<evidence type="ECO:0000256" key="4">
    <source>
        <dbReference type="RuleBase" id="RU003744"/>
    </source>
</evidence>
<dbReference type="SMART" id="SM00062">
    <property type="entry name" value="PBPb"/>
    <property type="match status" value="1"/>
</dbReference>
<dbReference type="SUPFAM" id="SSF53850">
    <property type="entry name" value="Periplasmic binding protein-like II"/>
    <property type="match status" value="1"/>
</dbReference>